<dbReference type="PANTHER" id="PTHR36978:SF4">
    <property type="entry name" value="P-LOOP CONTAINING NUCLEOSIDE TRIPHOSPHATE HYDROLASE PROTEIN"/>
    <property type="match status" value="1"/>
</dbReference>
<protein>
    <submittedName>
        <fullName evidence="1">Sulfotransferase</fullName>
    </submittedName>
</protein>
<reference evidence="2" key="1">
    <citation type="journal article" date="2019" name="Int. J. Syst. Evol. Microbiol.">
        <title>The Global Catalogue of Microorganisms (GCM) 10K type strain sequencing project: providing services to taxonomists for standard genome sequencing and annotation.</title>
        <authorList>
            <consortium name="The Broad Institute Genomics Platform"/>
            <consortium name="The Broad Institute Genome Sequencing Center for Infectious Disease"/>
            <person name="Wu L."/>
            <person name="Ma J."/>
        </authorList>
    </citation>
    <scope>NUCLEOTIDE SEQUENCE [LARGE SCALE GENOMIC DNA]</scope>
    <source>
        <strain evidence="2">CCUG 54356</strain>
    </source>
</reference>
<dbReference type="Gene3D" id="3.40.50.300">
    <property type="entry name" value="P-loop containing nucleotide triphosphate hydrolases"/>
    <property type="match status" value="1"/>
</dbReference>
<keyword evidence="2" id="KW-1185">Reference proteome</keyword>
<accession>A0ABW3U9V5</accession>
<dbReference type="InterPro" id="IPR040632">
    <property type="entry name" value="Sulfotransfer_4"/>
</dbReference>
<dbReference type="EMBL" id="JBHTLR010000010">
    <property type="protein sequence ID" value="MFD1217202.1"/>
    <property type="molecule type" value="Genomic_DNA"/>
</dbReference>
<dbReference type="Pfam" id="PF17784">
    <property type="entry name" value="Sulfotransfer_4"/>
    <property type="match status" value="1"/>
</dbReference>
<dbReference type="InterPro" id="IPR027417">
    <property type="entry name" value="P-loop_NTPase"/>
</dbReference>
<gene>
    <name evidence="1" type="ORF">ACFQ2X_11380</name>
</gene>
<evidence type="ECO:0000313" key="2">
    <source>
        <dbReference type="Proteomes" id="UP001597264"/>
    </source>
</evidence>
<dbReference type="RefSeq" id="WP_230435797.1">
    <property type="nucleotide sequence ID" value="NZ_CP087715.1"/>
</dbReference>
<dbReference type="SUPFAM" id="SSF52540">
    <property type="entry name" value="P-loop containing nucleoside triphosphate hydrolases"/>
    <property type="match status" value="1"/>
</dbReference>
<evidence type="ECO:0000313" key="1">
    <source>
        <dbReference type="EMBL" id="MFD1217202.1"/>
    </source>
</evidence>
<proteinExistence type="predicted"/>
<comment type="caution">
    <text evidence="1">The sequence shown here is derived from an EMBL/GenBank/DDBJ whole genome shotgun (WGS) entry which is preliminary data.</text>
</comment>
<sequence length="229" mass="27317">MHPRNQHPGDLPRVIQIGFHKCGTRSLESLFRHAGHPVLKYKFRRPLRRSRNAAYLMRENLNAGRKIFAGLENYTLYADLIYQTESDSFEPIRHFREMMRDYPDSILLLNLRDREDWIRSRLKHGHGEFVQRVMRQRGIDSKDEIAEIWRGEWDTHLTEVRAFMADRPEQLVEFNIDTDPVTALVERFSDYGLDAEAWTDIGRTRGIRRHPLVAALKRRWAHMRWRSPD</sequence>
<dbReference type="PANTHER" id="PTHR36978">
    <property type="entry name" value="P-LOOP CONTAINING NUCLEOTIDE TRIPHOSPHATE HYDROLASE"/>
    <property type="match status" value="1"/>
</dbReference>
<name>A0ABW3U9V5_9GAMM</name>
<dbReference type="Proteomes" id="UP001597264">
    <property type="component" value="Unassembled WGS sequence"/>
</dbReference>
<organism evidence="1 2">
    <name type="scientific">Microbulbifer celer</name>
    <dbReference type="NCBI Taxonomy" id="435905"/>
    <lineage>
        <taxon>Bacteria</taxon>
        <taxon>Pseudomonadati</taxon>
        <taxon>Pseudomonadota</taxon>
        <taxon>Gammaproteobacteria</taxon>
        <taxon>Cellvibrionales</taxon>
        <taxon>Microbulbiferaceae</taxon>
        <taxon>Microbulbifer</taxon>
    </lineage>
</organism>